<proteinExistence type="inferred from homology"/>
<dbReference type="InterPro" id="IPR004023">
    <property type="entry name" value="Mago_nashi"/>
</dbReference>
<evidence type="ECO:0000256" key="1">
    <source>
        <dbReference type="ARBA" id="ARBA00004123"/>
    </source>
</evidence>
<accession>A0A7S3U9N2</accession>
<sequence>MRTPIIQGKRHPSNRPTRRTKRRKRTQGTERVPFAVDVVRTQQGRFGHEFLEFELHPEGILKYANATRYRGEGRIRKEMHLSETVVHEFAKIIRNSHILEGDDRNWPLPDASGKQELEVAIGRDHISFATNQLGSLQEIQTSQDPEGLRNFYYLVQDLKCFVLSLISLHFKVKPI</sequence>
<dbReference type="GO" id="GO:0035145">
    <property type="term" value="C:exon-exon junction complex"/>
    <property type="evidence" value="ECO:0007669"/>
    <property type="project" value="InterPro"/>
</dbReference>
<comment type="subcellular location">
    <subcellularLocation>
        <location evidence="1">Nucleus</location>
    </subcellularLocation>
</comment>
<evidence type="ECO:0000256" key="2">
    <source>
        <dbReference type="ARBA" id="ARBA00009270"/>
    </source>
</evidence>
<evidence type="ECO:0000256" key="3">
    <source>
        <dbReference type="ARBA" id="ARBA00023242"/>
    </source>
</evidence>
<dbReference type="AlphaFoldDB" id="A0A7S3U9N2"/>
<dbReference type="GO" id="GO:0008380">
    <property type="term" value="P:RNA splicing"/>
    <property type="evidence" value="ECO:0007669"/>
    <property type="project" value="InterPro"/>
</dbReference>
<dbReference type="InterPro" id="IPR036605">
    <property type="entry name" value="Mago_nashi_sf"/>
</dbReference>
<dbReference type="PANTHER" id="PTHR12638">
    <property type="entry name" value="PROTEIN MAGO NASHI HOMOLOG"/>
    <property type="match status" value="1"/>
</dbReference>
<name>A0A7S3U9N2_9CHLO</name>
<dbReference type="Pfam" id="PF02792">
    <property type="entry name" value="Mago_nashi"/>
    <property type="match status" value="1"/>
</dbReference>
<organism evidence="5">
    <name type="scientific">Picocystis salinarum</name>
    <dbReference type="NCBI Taxonomy" id="88271"/>
    <lineage>
        <taxon>Eukaryota</taxon>
        <taxon>Viridiplantae</taxon>
        <taxon>Chlorophyta</taxon>
        <taxon>Picocystophyceae</taxon>
        <taxon>Picocystales</taxon>
        <taxon>Picocystaceae</taxon>
        <taxon>Picocystis</taxon>
    </lineage>
</organism>
<dbReference type="SUPFAM" id="SSF89817">
    <property type="entry name" value="Mago nashi protein"/>
    <property type="match status" value="1"/>
</dbReference>
<feature type="region of interest" description="Disordered" evidence="4">
    <location>
        <begin position="1"/>
        <end position="30"/>
    </location>
</feature>
<keyword evidence="3" id="KW-0539">Nucleus</keyword>
<feature type="compositionally biased region" description="Basic residues" evidence="4">
    <location>
        <begin position="8"/>
        <end position="26"/>
    </location>
</feature>
<reference evidence="5" key="1">
    <citation type="submission" date="2021-01" db="EMBL/GenBank/DDBJ databases">
        <authorList>
            <person name="Corre E."/>
            <person name="Pelletier E."/>
            <person name="Niang G."/>
            <person name="Scheremetjew M."/>
            <person name="Finn R."/>
            <person name="Kale V."/>
            <person name="Holt S."/>
            <person name="Cochrane G."/>
            <person name="Meng A."/>
            <person name="Brown T."/>
            <person name="Cohen L."/>
        </authorList>
    </citation>
    <scope>NUCLEOTIDE SEQUENCE</scope>
    <source>
        <strain evidence="5">CCMP1897</strain>
    </source>
</reference>
<evidence type="ECO:0000313" key="5">
    <source>
        <dbReference type="EMBL" id="CAE0606950.1"/>
    </source>
</evidence>
<evidence type="ECO:0008006" key="6">
    <source>
        <dbReference type="Google" id="ProtNLM"/>
    </source>
</evidence>
<dbReference type="Gene3D" id="3.30.1560.10">
    <property type="entry name" value="Mago nashi"/>
    <property type="match status" value="1"/>
</dbReference>
<gene>
    <name evidence="5" type="ORF">PSAL00342_LOCUS766</name>
</gene>
<protein>
    <recommendedName>
        <fullName evidence="6">Mago nashi-like protein</fullName>
    </recommendedName>
</protein>
<comment type="similarity">
    <text evidence="2">Belongs to the mago nashi family.</text>
</comment>
<dbReference type="PANTHER" id="PTHR12638:SF0">
    <property type="entry name" value="MAGO HOMOLOG, EXON JUNCTION COMPLEX SUBUNIT-RELATED"/>
    <property type="match status" value="1"/>
</dbReference>
<dbReference type="EMBL" id="HBIS01000886">
    <property type="protein sequence ID" value="CAE0606950.1"/>
    <property type="molecule type" value="Transcribed_RNA"/>
</dbReference>
<evidence type="ECO:0000256" key="4">
    <source>
        <dbReference type="SAM" id="MobiDB-lite"/>
    </source>
</evidence>
<dbReference type="FunFam" id="3.30.1560.10:FF:000001">
    <property type="entry name" value="Protein mago nashi homolog"/>
    <property type="match status" value="1"/>
</dbReference>